<gene>
    <name evidence="8" type="ORF">Q757_04140</name>
</gene>
<feature type="domain" description="Major facilitator superfamily (MFS) profile" evidence="7">
    <location>
        <begin position="1"/>
        <end position="346"/>
    </location>
</feature>
<comment type="subcellular location">
    <subcellularLocation>
        <location evidence="1">Cell membrane</location>
        <topology evidence="1">Multi-pass membrane protein</topology>
    </subcellularLocation>
</comment>
<dbReference type="Gene3D" id="1.20.1250.20">
    <property type="entry name" value="MFS general substrate transporter like domains"/>
    <property type="match status" value="2"/>
</dbReference>
<feature type="transmembrane region" description="Helical" evidence="6">
    <location>
        <begin position="257"/>
        <end position="274"/>
    </location>
</feature>
<evidence type="ECO:0000313" key="8">
    <source>
        <dbReference type="EMBL" id="KGO31923.1"/>
    </source>
</evidence>
<evidence type="ECO:0000256" key="2">
    <source>
        <dbReference type="ARBA" id="ARBA00022448"/>
    </source>
</evidence>
<evidence type="ECO:0000256" key="3">
    <source>
        <dbReference type="ARBA" id="ARBA00022692"/>
    </source>
</evidence>
<dbReference type="InterPro" id="IPR005829">
    <property type="entry name" value="Sugar_transporter_CS"/>
</dbReference>
<feature type="transmembrane region" description="Helical" evidence="6">
    <location>
        <begin position="295"/>
        <end position="317"/>
    </location>
</feature>
<evidence type="ECO:0000256" key="4">
    <source>
        <dbReference type="ARBA" id="ARBA00022989"/>
    </source>
</evidence>
<keyword evidence="9" id="KW-1185">Reference proteome</keyword>
<protein>
    <submittedName>
        <fullName evidence="8">Membrane protein with transport function</fullName>
    </submittedName>
</protein>
<dbReference type="InterPro" id="IPR020846">
    <property type="entry name" value="MFS_dom"/>
</dbReference>
<evidence type="ECO:0000256" key="1">
    <source>
        <dbReference type="ARBA" id="ARBA00004651"/>
    </source>
</evidence>
<dbReference type="SUPFAM" id="SSF103473">
    <property type="entry name" value="MFS general substrate transporter"/>
    <property type="match status" value="1"/>
</dbReference>
<evidence type="ECO:0000256" key="6">
    <source>
        <dbReference type="SAM" id="Phobius"/>
    </source>
</evidence>
<comment type="caution">
    <text evidence="8">The sequence shown here is derived from an EMBL/GenBank/DDBJ whole genome shotgun (WGS) entry which is preliminary data.</text>
</comment>
<dbReference type="PROSITE" id="PS50850">
    <property type="entry name" value="MFS"/>
    <property type="match status" value="1"/>
</dbReference>
<feature type="transmembrane region" description="Helical" evidence="6">
    <location>
        <begin position="323"/>
        <end position="342"/>
    </location>
</feature>
<keyword evidence="5 6" id="KW-0472">Membrane</keyword>
<reference evidence="8 9" key="1">
    <citation type="journal article" date="2014" name="Antonie Van Leeuwenhoek">
        <title>Oenococcus alcoholitolerans sp. nov., a lactic acid bacteria isolated from cachaca and ethanol fermentation processes.</title>
        <authorList>
            <person name="Badotti F."/>
            <person name="Moreira A.P."/>
            <person name="Tonon L.A."/>
            <person name="de Lucena B.T."/>
            <person name="Gomes Fde C."/>
            <person name="Kruger R."/>
            <person name="Thompson C.C."/>
            <person name="de Morais M.A.Jr."/>
            <person name="Rosa C.A."/>
            <person name="Thompson F.L."/>
        </authorList>
    </citation>
    <scope>NUCLEOTIDE SEQUENCE [LARGE SCALE GENOMIC DNA]</scope>
    <source>
        <strain evidence="8 9">UFRJ-M7.2.18</strain>
    </source>
</reference>
<name>A0ABR4XR29_9LACO</name>
<feature type="transmembrane region" description="Helical" evidence="6">
    <location>
        <begin position="80"/>
        <end position="103"/>
    </location>
</feature>
<keyword evidence="3 6" id="KW-0812">Transmembrane</keyword>
<dbReference type="PANTHER" id="PTHR23528">
    <property type="match status" value="1"/>
</dbReference>
<accession>A0ABR4XR29</accession>
<dbReference type="PANTHER" id="PTHR23528:SF1">
    <property type="entry name" value="MAJOR FACILITATOR SUPERFAMILY (MFS) PROFILE DOMAIN-CONTAINING PROTEIN"/>
    <property type="match status" value="1"/>
</dbReference>
<dbReference type="InterPro" id="IPR011701">
    <property type="entry name" value="MFS"/>
</dbReference>
<dbReference type="Pfam" id="PF07690">
    <property type="entry name" value="MFS_1"/>
    <property type="match status" value="1"/>
</dbReference>
<keyword evidence="2" id="KW-0813">Transport</keyword>
<proteinExistence type="predicted"/>
<feature type="transmembrane region" description="Helical" evidence="6">
    <location>
        <begin position="26"/>
        <end position="52"/>
    </location>
</feature>
<feature type="transmembrane region" description="Helical" evidence="6">
    <location>
        <begin position="198"/>
        <end position="221"/>
    </location>
</feature>
<sequence>MFLLVLCLIEPGAVFGKRTPWYLSGALLAAISFYLIGSPRTGIGVLLAYCFANIGQNMMTAPIVATLSDRVPHSNRGTVSAAYGGGITVGQAVGTFLGSLFIFQTGVGFFSAALMYIFAGLFAFILLPKEPRSDIKYEKEKLESVWKVIIKAFTPPFHAPDFWRAFICRTSLIVAYQMISAYQLYIIEDHLGQSRGNAGTIISIMSVITMIVSFAASITSGPFSDKIGRRKPVVISACALYALGIAMPWLIPSATGMFLFAGIAGLGYGIFMSVDQALNVDVLPNKDNAGKDLGFLNVASCAGQAIGSGITSSLVTFTSSYTPVFPVAIVITAIAAFSIVGIKGVK</sequence>
<organism evidence="8 9">
    <name type="scientific">Oenococcus alcoholitolerans</name>
    <dbReference type="NCBI Taxonomy" id="931074"/>
    <lineage>
        <taxon>Bacteria</taxon>
        <taxon>Bacillati</taxon>
        <taxon>Bacillota</taxon>
        <taxon>Bacilli</taxon>
        <taxon>Lactobacillales</taxon>
        <taxon>Lactobacillaceae</taxon>
        <taxon>Oenococcus</taxon>
    </lineage>
</organism>
<evidence type="ECO:0000256" key="5">
    <source>
        <dbReference type="ARBA" id="ARBA00023136"/>
    </source>
</evidence>
<feature type="transmembrane region" description="Helical" evidence="6">
    <location>
        <begin position="109"/>
        <end position="127"/>
    </location>
</feature>
<evidence type="ECO:0000313" key="9">
    <source>
        <dbReference type="Proteomes" id="UP000030023"/>
    </source>
</evidence>
<dbReference type="InterPro" id="IPR036259">
    <property type="entry name" value="MFS_trans_sf"/>
</dbReference>
<evidence type="ECO:0000259" key="7">
    <source>
        <dbReference type="PROSITE" id="PS50850"/>
    </source>
</evidence>
<dbReference type="Proteomes" id="UP000030023">
    <property type="component" value="Unassembled WGS sequence"/>
</dbReference>
<feature type="transmembrane region" description="Helical" evidence="6">
    <location>
        <begin position="233"/>
        <end position="251"/>
    </location>
</feature>
<dbReference type="EMBL" id="AXCV01000154">
    <property type="protein sequence ID" value="KGO31923.1"/>
    <property type="molecule type" value="Genomic_DNA"/>
</dbReference>
<keyword evidence="4 6" id="KW-1133">Transmembrane helix</keyword>
<dbReference type="PROSITE" id="PS00216">
    <property type="entry name" value="SUGAR_TRANSPORT_1"/>
    <property type="match status" value="1"/>
</dbReference>